<feature type="compositionally biased region" description="Polar residues" evidence="2">
    <location>
        <begin position="10"/>
        <end position="20"/>
    </location>
</feature>
<dbReference type="OrthoDB" id="2103964at2759"/>
<evidence type="ECO:0000313" key="4">
    <source>
        <dbReference type="Proteomes" id="UP000274922"/>
    </source>
</evidence>
<dbReference type="STRING" id="1555241.A0A4P9X8U2"/>
<dbReference type="EMBL" id="ML014162">
    <property type="protein sequence ID" value="RKP01733.1"/>
    <property type="molecule type" value="Genomic_DNA"/>
</dbReference>
<feature type="region of interest" description="Disordered" evidence="2">
    <location>
        <begin position="259"/>
        <end position="297"/>
    </location>
</feature>
<feature type="region of interest" description="Disordered" evidence="2">
    <location>
        <begin position="859"/>
        <end position="886"/>
    </location>
</feature>
<feature type="compositionally biased region" description="Low complexity" evidence="2">
    <location>
        <begin position="1742"/>
        <end position="1752"/>
    </location>
</feature>
<keyword evidence="1" id="KW-0945">Host-virus interaction</keyword>
<proteinExistence type="predicted"/>
<dbReference type="PANTHER" id="PTHR13037:SF24">
    <property type="entry name" value="POLYCOMB PROTEIN PCL-RELATED"/>
    <property type="match status" value="1"/>
</dbReference>
<name>A0A4P9X8U2_9FUNG</name>
<gene>
    <name evidence="3" type="ORF">CXG81DRAFT_18491</name>
</gene>
<dbReference type="InterPro" id="IPR011990">
    <property type="entry name" value="TPR-like_helical_dom_sf"/>
</dbReference>
<protein>
    <submittedName>
        <fullName evidence="3">Uncharacterized protein</fullName>
    </submittedName>
</protein>
<reference evidence="4" key="1">
    <citation type="journal article" date="2018" name="Nat. Microbiol.">
        <title>Leveraging single-cell genomics to expand the fungal tree of life.</title>
        <authorList>
            <person name="Ahrendt S.R."/>
            <person name="Quandt C.A."/>
            <person name="Ciobanu D."/>
            <person name="Clum A."/>
            <person name="Salamov A."/>
            <person name="Andreopoulos B."/>
            <person name="Cheng J.F."/>
            <person name="Woyke T."/>
            <person name="Pelin A."/>
            <person name="Henrissat B."/>
            <person name="Reynolds N.K."/>
            <person name="Benny G.L."/>
            <person name="Smith M.E."/>
            <person name="James T.Y."/>
            <person name="Grigoriev I.V."/>
        </authorList>
    </citation>
    <scope>NUCLEOTIDE SEQUENCE [LARGE SCALE GENOMIC DNA]</scope>
    <source>
        <strain evidence="4">ATCC 52028</strain>
    </source>
</reference>
<evidence type="ECO:0000256" key="1">
    <source>
        <dbReference type="ARBA" id="ARBA00022581"/>
    </source>
</evidence>
<feature type="region of interest" description="Disordered" evidence="2">
    <location>
        <begin position="1738"/>
        <end position="1759"/>
    </location>
</feature>
<feature type="region of interest" description="Disordered" evidence="2">
    <location>
        <begin position="1"/>
        <end position="22"/>
    </location>
</feature>
<keyword evidence="4" id="KW-1185">Reference proteome</keyword>
<feature type="compositionally biased region" description="Pro residues" evidence="2">
    <location>
        <begin position="264"/>
        <end position="274"/>
    </location>
</feature>
<evidence type="ECO:0000313" key="3">
    <source>
        <dbReference type="EMBL" id="RKP01733.1"/>
    </source>
</evidence>
<feature type="compositionally biased region" description="Low complexity" evidence="2">
    <location>
        <begin position="1610"/>
        <end position="1621"/>
    </location>
</feature>
<dbReference type="Gene3D" id="1.25.40.10">
    <property type="entry name" value="Tetratricopeptide repeat domain"/>
    <property type="match status" value="1"/>
</dbReference>
<dbReference type="Proteomes" id="UP000274922">
    <property type="component" value="Unassembled WGS sequence"/>
</dbReference>
<dbReference type="PANTHER" id="PTHR13037">
    <property type="entry name" value="FORMIN"/>
    <property type="match status" value="1"/>
</dbReference>
<accession>A0A4P9X8U2</accession>
<feature type="region of interest" description="Disordered" evidence="2">
    <location>
        <begin position="231"/>
        <end position="250"/>
    </location>
</feature>
<organism evidence="3 4">
    <name type="scientific">Caulochytrium protostelioides</name>
    <dbReference type="NCBI Taxonomy" id="1555241"/>
    <lineage>
        <taxon>Eukaryota</taxon>
        <taxon>Fungi</taxon>
        <taxon>Fungi incertae sedis</taxon>
        <taxon>Chytridiomycota</taxon>
        <taxon>Chytridiomycota incertae sedis</taxon>
        <taxon>Chytridiomycetes</taxon>
        <taxon>Caulochytriales</taxon>
        <taxon>Caulochytriaceae</taxon>
        <taxon>Caulochytrium</taxon>
    </lineage>
</organism>
<sequence>MTAIGLLQGDPSSVSPQRTSPHAPALALTHWQTRRATAWPAPAASCSTRLRRVSPLHPDSSAALEPTPLSAAAAVTPWFASYALFGGVSSPTSGRPSPRAPAASACTSVRRRLERIAAVCGAAAAAGRAVHAAMPRSPGARRIAVTARGPAAAPPSARRTRAALAWPAPPAPPPAVGACWPSVAALPSQRFGLIPRWRAVAVATATTAAALRCYSVVAVAAAAAAEPMDERCADPSCAWPPPSSPLSASTASPSLAAAWSTPPAAVPSPSPSPSLAPASALTPLPTPTPTPAWTSDPMQHGLIATDYAVLQHMAASPTAADPDAVAALVAVVDAAVANAQLAPATSRAVLAHVMSQTAASQFALVSHVLRWLSAERLQLSLNGYALLLQYLQYTGRHPELEELFHDPELLARLRHHEVQLQSDPPQVRAMLLKGVPTGAALLRLYGIQIQACLYVQHVNAIAVLHRVATFWWPFTQQTPFPLTLETPVAAAGDGTAGPTYRWDMAPALLEHLGTALLLSHASVPGEMIKALDALAGYLFLHCDLPTAEAFWQQYRRFFRRAPSSAGAHQDRIYAYAVRRLREPALATAREYARQGFPLHITTATALMRMGIDLHWRSGQQRLLRWMRRERLAPDRQFMDEVMIHSSRRVLDAHAAGCVDDAERVAQQLLPWWQLYVHQYDQQMLPTVVLLLRVAHTLRHAELIHALLQARPVSTNHAYWHSRLLACQVVNDTPGEAEAVRQLDIYQSAMRSSPPSSTTPLSLSPPPSSLPLSLLLPMPSPIAAAHRAYSTWTPRSSGATAAAVWPARFAPMAWWVRRTLPLQIARRSRRWVSTTRPVAEAAQAALDPAEPLFEPAETEYSLLRERPSPSPAAALSSPSPPVPSMLAPLEATSASASASLPPDAVDAAVAGWTDTLMAARVHSIAAASRVGPLLVQLALATPASAPAAQRRLSAFVRDVWRPRAPAAAARDVLAALLHGMTHARDPAFVLDLVARDMLQLDRSGPVLPAADALPVDLYRTVFAALLHGSHPRNVPRALALIERCRAPAPLSRATRGLLSSFFWKLLAYANAPHLASGHDDPQQAETTMAAADLNPDGSSARPWVDAALRLHAAYLDETAAVVTTPRGQPSNPLIQALVEYGYNDEAYDVTYILVRRWAHQPRAIIYVTTLLAAYFLRGLASRALAAHHRLSHDFPLTYDYPFYTTMIVGLSRFQSTSPQLLLGWYEAMLAAGFIPQRVLLTNMLRHVARRDDPAAVERLYGEFARHGLQPDVVVYAILIGYARRTHQHVALYRWYDDVIAHGIALPPNIVGMLIQSEHALPGPRPLTDACLQAWRHESAASASAPSPWHDTVATATAAPTAAATAAGAIGPPVAGPTIQATPPKPLVVTRRPHAMRPFPGVELLRHVTRVQHKQRLRDSRNHVLFDQPATLAAAAPPAPVATHAAAPAAAPAAAGAAPESTAAATASLAAIDADDGGNRRMSSTNSNHTSSVSITCDNEGASALAALTPALSPRRLNIVAYRWLIRHLIDDHPNVKAVDLWAYIRHASLEQHGLAWAPLVHRFVARLRRTAPPPWQGGRARYGYTFLSGRPVPRNGANPHHEGDGNSDGAPTPLSSPSTLPSGARPVTFETMLPIMDLLQHFHVQLDHVLLGRLLPAGDLMSKDDARAWYDLMQSLLMGLPHETAAHGTGPLRPQCGQALSPDFHQLCLLLQDRLASVDLHWNVLLLWEWLRRCQPDGGHSTAPAAHAGPVAPGRRRPSARTAYDARYHAQFLAYLEPSSSDAAHDATATAAPRYRRITEPQIQAYILGVDATTTLTSAPPLSPQRGSTFWFISAPTLRRMVGAACTLLLRCARAARHEAQHPPAGSSPASTALSGTAVHAREADWASDPRPRPPAAVVFRQLHAYLQFTLDDLRSGQFDASEQYFRALHMALKESPLPPRSFRFTALKPRPSM</sequence>
<evidence type="ECO:0000256" key="2">
    <source>
        <dbReference type="SAM" id="MobiDB-lite"/>
    </source>
</evidence>
<feature type="region of interest" description="Disordered" evidence="2">
    <location>
        <begin position="1592"/>
        <end position="1622"/>
    </location>
</feature>